<dbReference type="Proteomes" id="UP001602245">
    <property type="component" value="Unassembled WGS sequence"/>
</dbReference>
<name>A0ABW6WLL4_9ACTN</name>
<comment type="caution">
    <text evidence="1">The sequence shown here is derived from an EMBL/GenBank/DDBJ whole genome shotgun (WGS) entry which is preliminary data.</text>
</comment>
<protein>
    <submittedName>
        <fullName evidence="1">Uncharacterized protein</fullName>
    </submittedName>
</protein>
<organism evidence="1 2">
    <name type="scientific">Paractinoplanes globisporus</name>
    <dbReference type="NCBI Taxonomy" id="113565"/>
    <lineage>
        <taxon>Bacteria</taxon>
        <taxon>Bacillati</taxon>
        <taxon>Actinomycetota</taxon>
        <taxon>Actinomycetes</taxon>
        <taxon>Micromonosporales</taxon>
        <taxon>Micromonosporaceae</taxon>
        <taxon>Paractinoplanes</taxon>
    </lineage>
</organism>
<evidence type="ECO:0000313" key="2">
    <source>
        <dbReference type="Proteomes" id="UP001602245"/>
    </source>
</evidence>
<accession>A0ABW6WLL4</accession>
<sequence length="72" mass="7508">MEKILVATHGLKIVTSLCGSGTCPTIYESDRGTLIIQGYPVDAAHAGVVVPEGESLVEIPAELLAKLSRSSN</sequence>
<dbReference type="EMBL" id="JBIAZU010000005">
    <property type="protein sequence ID" value="MFF5293928.1"/>
    <property type="molecule type" value="Genomic_DNA"/>
</dbReference>
<gene>
    <name evidence="1" type="ORF">ACFY35_31225</name>
</gene>
<dbReference type="RefSeq" id="WP_020512788.1">
    <property type="nucleotide sequence ID" value="NZ_JBIAZU010000005.1"/>
</dbReference>
<evidence type="ECO:0000313" key="1">
    <source>
        <dbReference type="EMBL" id="MFF5293928.1"/>
    </source>
</evidence>
<proteinExistence type="predicted"/>
<keyword evidence="2" id="KW-1185">Reference proteome</keyword>
<reference evidence="1 2" key="1">
    <citation type="submission" date="2024-10" db="EMBL/GenBank/DDBJ databases">
        <title>The Natural Products Discovery Center: Release of the First 8490 Sequenced Strains for Exploring Actinobacteria Biosynthetic Diversity.</title>
        <authorList>
            <person name="Kalkreuter E."/>
            <person name="Kautsar S.A."/>
            <person name="Yang D."/>
            <person name="Bader C.D."/>
            <person name="Teijaro C.N."/>
            <person name="Fluegel L."/>
            <person name="Davis C.M."/>
            <person name="Simpson J.R."/>
            <person name="Lauterbach L."/>
            <person name="Steele A.D."/>
            <person name="Gui C."/>
            <person name="Meng S."/>
            <person name="Li G."/>
            <person name="Viehrig K."/>
            <person name="Ye F."/>
            <person name="Su P."/>
            <person name="Kiefer A.F."/>
            <person name="Nichols A."/>
            <person name="Cepeda A.J."/>
            <person name="Yan W."/>
            <person name="Fan B."/>
            <person name="Jiang Y."/>
            <person name="Adhikari A."/>
            <person name="Zheng C.-J."/>
            <person name="Schuster L."/>
            <person name="Cowan T.M."/>
            <person name="Smanski M.J."/>
            <person name="Chevrette M.G."/>
            <person name="De Carvalho L.P.S."/>
            <person name="Shen B."/>
        </authorList>
    </citation>
    <scope>NUCLEOTIDE SEQUENCE [LARGE SCALE GENOMIC DNA]</scope>
    <source>
        <strain evidence="1 2">NPDC000087</strain>
    </source>
</reference>